<dbReference type="PANTHER" id="PTHR21021">
    <property type="entry name" value="GAF/PUTATIVE CYTOSKELETAL PROTEIN"/>
    <property type="match status" value="1"/>
</dbReference>
<organism evidence="3 4">
    <name type="scientific">Enterococcus devriesei</name>
    <dbReference type="NCBI Taxonomy" id="319970"/>
    <lineage>
        <taxon>Bacteria</taxon>
        <taxon>Bacillati</taxon>
        <taxon>Bacillota</taxon>
        <taxon>Bacilli</taxon>
        <taxon>Lactobacillales</taxon>
        <taxon>Enterococcaceae</taxon>
        <taxon>Enterococcus</taxon>
    </lineage>
</organism>
<dbReference type="FunFam" id="3.30.450.40:FF:000008">
    <property type="entry name" value="GAF domain-containing proteins"/>
    <property type="match status" value="1"/>
</dbReference>
<evidence type="ECO:0000256" key="1">
    <source>
        <dbReference type="ARBA" id="ARBA00038454"/>
    </source>
</evidence>
<evidence type="ECO:0000313" key="4">
    <source>
        <dbReference type="Proteomes" id="UP000183700"/>
    </source>
</evidence>
<dbReference type="GO" id="GO:0033745">
    <property type="term" value="F:L-methionine-(R)-S-oxide reductase activity"/>
    <property type="evidence" value="ECO:0007669"/>
    <property type="project" value="TreeGrafter"/>
</dbReference>
<comment type="similarity">
    <text evidence="1">Belongs to the free Met sulfoxide reductase family.</text>
</comment>
<protein>
    <submittedName>
        <fullName evidence="3">GAF protein</fullName>
    </submittedName>
</protein>
<reference evidence="3 4" key="1">
    <citation type="submission" date="2014-12" db="EMBL/GenBank/DDBJ databases">
        <title>Draft genome sequences of 29 type strains of Enterococci.</title>
        <authorList>
            <person name="Zhong Z."/>
            <person name="Sun Z."/>
            <person name="Liu W."/>
            <person name="Zhang W."/>
            <person name="Zhang H."/>
        </authorList>
    </citation>
    <scope>NUCLEOTIDE SEQUENCE [LARGE SCALE GENOMIC DNA]</scope>
    <source>
        <strain evidence="3 4">DSM 22802</strain>
    </source>
</reference>
<proteinExistence type="inferred from homology"/>
<evidence type="ECO:0000259" key="2">
    <source>
        <dbReference type="Pfam" id="PF13185"/>
    </source>
</evidence>
<dbReference type="STRING" id="319970.RV00_GL003098"/>
<name>A0A1L8SSI1_9ENTE</name>
<evidence type="ECO:0000313" key="3">
    <source>
        <dbReference type="EMBL" id="OJG35079.1"/>
    </source>
</evidence>
<dbReference type="PANTHER" id="PTHR21021:SF15">
    <property type="entry name" value="FREE METHIONINE-R-SULFOXIDE REDUCTASE"/>
    <property type="match status" value="1"/>
</dbReference>
<feature type="domain" description="GAF" evidence="2">
    <location>
        <begin position="47"/>
        <end position="152"/>
    </location>
</feature>
<dbReference type="SUPFAM" id="SSF55781">
    <property type="entry name" value="GAF domain-like"/>
    <property type="match status" value="1"/>
</dbReference>
<dbReference type="RefSeq" id="WP_071862858.1">
    <property type="nucleotide sequence ID" value="NZ_CAURXW010000011.1"/>
</dbReference>
<dbReference type="Gene3D" id="3.30.450.40">
    <property type="match status" value="1"/>
</dbReference>
<dbReference type="Proteomes" id="UP000183700">
    <property type="component" value="Unassembled WGS sequence"/>
</dbReference>
<dbReference type="InterPro" id="IPR003018">
    <property type="entry name" value="GAF"/>
</dbReference>
<dbReference type="InterPro" id="IPR051330">
    <property type="entry name" value="Phosphatase_reg/MetRdx"/>
</dbReference>
<sequence>MSWKNQEGKEAAYQLLLLQQKALLEGESDLIANLANSSALLNQTLQETVFAGYYLFKEDELILGPFQGNVSCVHIAMGKGVCGEAAEKNQTLIVENVLEHKNYIACDSAARSEIVVPMKKGDQLIGVLDLDSSEVGMYNQIDQFYLEQYVALLMESISLN</sequence>
<dbReference type="GO" id="GO:0005829">
    <property type="term" value="C:cytosol"/>
    <property type="evidence" value="ECO:0007669"/>
    <property type="project" value="TreeGrafter"/>
</dbReference>
<gene>
    <name evidence="3" type="ORF">RV00_GL003098</name>
</gene>
<dbReference type="Pfam" id="PF13185">
    <property type="entry name" value="GAF_2"/>
    <property type="match status" value="1"/>
</dbReference>
<dbReference type="OrthoDB" id="9796252at2"/>
<accession>A0A1L8SSI1</accession>
<dbReference type="AlphaFoldDB" id="A0A1L8SSI1"/>
<keyword evidence="4" id="KW-1185">Reference proteome</keyword>
<dbReference type="InterPro" id="IPR029016">
    <property type="entry name" value="GAF-like_dom_sf"/>
</dbReference>
<comment type="caution">
    <text evidence="3">The sequence shown here is derived from an EMBL/GenBank/DDBJ whole genome shotgun (WGS) entry which is preliminary data.</text>
</comment>
<dbReference type="EMBL" id="JXKM01000009">
    <property type="protein sequence ID" value="OJG35079.1"/>
    <property type="molecule type" value="Genomic_DNA"/>
</dbReference>